<evidence type="ECO:0000313" key="2">
    <source>
        <dbReference type="EMBL" id="CAG5085122.1"/>
    </source>
</evidence>
<dbReference type="AlphaFoldDB" id="A0A8J2MEA6"/>
<organism evidence="2 3">
    <name type="scientific">Cotesia congregata</name>
    <name type="common">Parasitoid wasp</name>
    <name type="synonym">Apanteles congregatus</name>
    <dbReference type="NCBI Taxonomy" id="51543"/>
    <lineage>
        <taxon>Eukaryota</taxon>
        <taxon>Metazoa</taxon>
        <taxon>Ecdysozoa</taxon>
        <taxon>Arthropoda</taxon>
        <taxon>Hexapoda</taxon>
        <taxon>Insecta</taxon>
        <taxon>Pterygota</taxon>
        <taxon>Neoptera</taxon>
        <taxon>Endopterygota</taxon>
        <taxon>Hymenoptera</taxon>
        <taxon>Apocrita</taxon>
        <taxon>Ichneumonoidea</taxon>
        <taxon>Braconidae</taxon>
        <taxon>Microgastrinae</taxon>
        <taxon>Cotesia</taxon>
    </lineage>
</organism>
<keyword evidence="3" id="KW-1185">Reference proteome</keyword>
<dbReference type="Proteomes" id="UP000786811">
    <property type="component" value="Unassembled WGS sequence"/>
</dbReference>
<evidence type="ECO:0000259" key="1">
    <source>
        <dbReference type="PROSITE" id="PS00028"/>
    </source>
</evidence>
<name>A0A8J2MEA6_COTCN</name>
<dbReference type="InterPro" id="IPR013087">
    <property type="entry name" value="Znf_C2H2_type"/>
</dbReference>
<dbReference type="OrthoDB" id="8192078at2759"/>
<reference evidence="2" key="1">
    <citation type="submission" date="2021-04" db="EMBL/GenBank/DDBJ databases">
        <authorList>
            <person name="Chebbi M.A.C M."/>
        </authorList>
    </citation>
    <scope>NUCLEOTIDE SEQUENCE</scope>
</reference>
<evidence type="ECO:0000313" key="3">
    <source>
        <dbReference type="Proteomes" id="UP000786811"/>
    </source>
</evidence>
<feature type="non-terminal residue" evidence="2">
    <location>
        <position position="418"/>
    </location>
</feature>
<feature type="domain" description="C2H2-type" evidence="1">
    <location>
        <begin position="38"/>
        <end position="61"/>
    </location>
</feature>
<feature type="domain" description="C2H2-type" evidence="1">
    <location>
        <begin position="8"/>
        <end position="29"/>
    </location>
</feature>
<accession>A0A8J2MEA6</accession>
<comment type="caution">
    <text evidence="2">The sequence shown here is derived from an EMBL/GenBank/DDBJ whole genome shotgun (WGS) entry which is preliminary data.</text>
</comment>
<sequence>EYLTMPRCSTCSLDLTSIKALITHISVNHSDELNKYDCGERGCNSRFDILNSYHKHLRVAHKFPSQPPSINNIHHSTLTRNETILSNRIENELETGTNNISCNETCENFESGDINTVNFKFVAKLYANPRLPRNIVQTIVEDTHIFIGDKFLRLLESSVDIILSKLNCPSDDHNKIKSIYMSSLKSDTTVIENFIQGKLWAEKRSKYSDNDIVIPYFFAGDDVEVNNPLSSHSSKVMPIYASFPCLPPECSEKLEIALMIFTVRLYNELNVWKKNSYETSLSTGEKVYFVLDLIQGDNLGWHGLLGFTESAKKNDCKNALIIPCELKQNNVNYDTTMSYTKNYDVFIVIFRTIFFPCTDMKEKCVFNKIESFHCTKNYSVDGMHDVREGIAHDDLITNLRKLKGSVFDYGPIDCSNIL</sequence>
<gene>
    <name evidence="2" type="ORF">HICCMSTLAB_LOCUS4280</name>
</gene>
<dbReference type="EMBL" id="CAJNRD030001118">
    <property type="protein sequence ID" value="CAG5085122.1"/>
    <property type="molecule type" value="Genomic_DNA"/>
</dbReference>
<protein>
    <recommendedName>
        <fullName evidence="1">C2H2-type domain-containing protein</fullName>
    </recommendedName>
</protein>
<proteinExistence type="predicted"/>
<dbReference type="PROSITE" id="PS00028">
    <property type="entry name" value="ZINC_FINGER_C2H2_1"/>
    <property type="match status" value="2"/>
</dbReference>
<dbReference type="SMART" id="SM00355">
    <property type="entry name" value="ZnF_C2H2"/>
    <property type="match status" value="2"/>
</dbReference>